<name>A0AAV4MR16_9ARAC</name>
<comment type="caution">
    <text evidence="1">The sequence shown here is derived from an EMBL/GenBank/DDBJ whole genome shotgun (WGS) entry which is preliminary data.</text>
</comment>
<evidence type="ECO:0000313" key="1">
    <source>
        <dbReference type="EMBL" id="GIX74881.1"/>
    </source>
</evidence>
<proteinExistence type="predicted"/>
<sequence length="93" mass="11079">MDCNLNWSHHINNIQDKINSIQQKFNRATRATWDLNSRVKKEVYLKVIYRLISYGHEIWFQDGIKQNIKVIKMQRSGLITVTKCYIDTIDILP</sequence>
<evidence type="ECO:0000313" key="2">
    <source>
        <dbReference type="Proteomes" id="UP001054837"/>
    </source>
</evidence>
<reference evidence="1 2" key="1">
    <citation type="submission" date="2021-06" db="EMBL/GenBank/DDBJ databases">
        <title>Caerostris darwini draft genome.</title>
        <authorList>
            <person name="Kono N."/>
            <person name="Arakawa K."/>
        </authorList>
    </citation>
    <scope>NUCLEOTIDE SEQUENCE [LARGE SCALE GENOMIC DNA]</scope>
</reference>
<protein>
    <submittedName>
        <fullName evidence="1">Uncharacterized protein</fullName>
    </submittedName>
</protein>
<dbReference type="Proteomes" id="UP001054837">
    <property type="component" value="Unassembled WGS sequence"/>
</dbReference>
<organism evidence="1 2">
    <name type="scientific">Caerostris darwini</name>
    <dbReference type="NCBI Taxonomy" id="1538125"/>
    <lineage>
        <taxon>Eukaryota</taxon>
        <taxon>Metazoa</taxon>
        <taxon>Ecdysozoa</taxon>
        <taxon>Arthropoda</taxon>
        <taxon>Chelicerata</taxon>
        <taxon>Arachnida</taxon>
        <taxon>Araneae</taxon>
        <taxon>Araneomorphae</taxon>
        <taxon>Entelegynae</taxon>
        <taxon>Araneoidea</taxon>
        <taxon>Araneidae</taxon>
        <taxon>Caerostris</taxon>
    </lineage>
</organism>
<dbReference type="EMBL" id="BPLQ01000775">
    <property type="protein sequence ID" value="GIX74881.1"/>
    <property type="molecule type" value="Genomic_DNA"/>
</dbReference>
<gene>
    <name evidence="1" type="ORF">CDAR_178931</name>
</gene>
<dbReference type="AlphaFoldDB" id="A0AAV4MR16"/>
<accession>A0AAV4MR16</accession>
<keyword evidence="2" id="KW-1185">Reference proteome</keyword>